<feature type="region of interest" description="Disordered" evidence="1">
    <location>
        <begin position="84"/>
        <end position="122"/>
    </location>
</feature>
<dbReference type="Proteomes" id="UP000694892">
    <property type="component" value="Chromosome 2S"/>
</dbReference>
<reference evidence="3" key="1">
    <citation type="journal article" date="2016" name="Nature">
        <title>Genome evolution in the allotetraploid frog Xenopus laevis.</title>
        <authorList>
            <person name="Session A.M."/>
            <person name="Uno Y."/>
            <person name="Kwon T."/>
            <person name="Chapman J.A."/>
            <person name="Toyoda A."/>
            <person name="Takahashi S."/>
            <person name="Fukui A."/>
            <person name="Hikosaka A."/>
            <person name="Suzuki A."/>
            <person name="Kondo M."/>
            <person name="van Heeringen S.J."/>
            <person name="Quigley I."/>
            <person name="Heinz S."/>
            <person name="Ogino H."/>
            <person name="Ochi H."/>
            <person name="Hellsten U."/>
            <person name="Lyons J.B."/>
            <person name="Simakov O."/>
            <person name="Putnam N."/>
            <person name="Stites J."/>
            <person name="Kuroki Y."/>
            <person name="Tanaka T."/>
            <person name="Michiue T."/>
            <person name="Watanabe M."/>
            <person name="Bogdanovic O."/>
            <person name="Lister R."/>
            <person name="Georgiou G."/>
            <person name="Paranjpe S.S."/>
            <person name="van Kruijsbergen I."/>
            <person name="Shu S."/>
            <person name="Carlson J."/>
            <person name="Kinoshita T."/>
            <person name="Ohta Y."/>
            <person name="Mawaribuchi S."/>
            <person name="Jenkins J."/>
            <person name="Grimwood J."/>
            <person name="Schmutz J."/>
            <person name="Mitros T."/>
            <person name="Mozaffari S.V."/>
            <person name="Suzuki Y."/>
            <person name="Haramoto Y."/>
            <person name="Yamamoto T.S."/>
            <person name="Takagi C."/>
            <person name="Heald R."/>
            <person name="Miller K."/>
            <person name="Haudenschild C."/>
            <person name="Kitzman J."/>
            <person name="Nakayama T."/>
            <person name="Izutsu Y."/>
            <person name="Robert J."/>
            <person name="Fortriede J."/>
            <person name="Burns K."/>
            <person name="Lotay V."/>
            <person name="Karimi K."/>
            <person name="Yasuoka Y."/>
            <person name="Dichmann D.S."/>
            <person name="Flajnik M.F."/>
            <person name="Houston D.W."/>
            <person name="Shendure J."/>
            <person name="DuPasquier L."/>
            <person name="Vize P.D."/>
            <person name="Zorn A.M."/>
            <person name="Ito M."/>
            <person name="Marcotte E.M."/>
            <person name="Wallingford J.B."/>
            <person name="Ito Y."/>
            <person name="Asashima M."/>
            <person name="Ueno N."/>
            <person name="Matsuda Y."/>
            <person name="Veenstra G.J."/>
            <person name="Fujiyama A."/>
            <person name="Harland R.M."/>
            <person name="Taira M."/>
            <person name="Rokhsar D.S."/>
        </authorList>
    </citation>
    <scope>NUCLEOTIDE SEQUENCE [LARGE SCALE GENOMIC DNA]</scope>
    <source>
        <strain evidence="3">J</strain>
    </source>
</reference>
<evidence type="ECO:0000313" key="3">
    <source>
        <dbReference type="Proteomes" id="UP000694892"/>
    </source>
</evidence>
<feature type="compositionally biased region" description="Basic and acidic residues" evidence="1">
    <location>
        <begin position="84"/>
        <end position="99"/>
    </location>
</feature>
<evidence type="ECO:0000256" key="1">
    <source>
        <dbReference type="SAM" id="MobiDB-lite"/>
    </source>
</evidence>
<sequence length="122" mass="14079">MQPFLWSLTYYCISSIPMSQMEPGLSGTERNSEQLPSEPLDPSEREQFLCLINSKQQILLENMVRCDEMLFHLHQLKDLHADHKNIQSKHSEEKNKITEVENGTDQDKTLTFSPEIEGAESN</sequence>
<name>A0A974DJV8_XENLA</name>
<accession>A0A974DJV8</accession>
<gene>
    <name evidence="2" type="ORF">XELAEV_18016365mg</name>
</gene>
<protein>
    <submittedName>
        <fullName evidence="2">Uncharacterized protein</fullName>
    </submittedName>
</protein>
<organism evidence="2 3">
    <name type="scientific">Xenopus laevis</name>
    <name type="common">African clawed frog</name>
    <dbReference type="NCBI Taxonomy" id="8355"/>
    <lineage>
        <taxon>Eukaryota</taxon>
        <taxon>Metazoa</taxon>
        <taxon>Chordata</taxon>
        <taxon>Craniata</taxon>
        <taxon>Vertebrata</taxon>
        <taxon>Euteleostomi</taxon>
        <taxon>Amphibia</taxon>
        <taxon>Batrachia</taxon>
        <taxon>Anura</taxon>
        <taxon>Pipoidea</taxon>
        <taxon>Pipidae</taxon>
        <taxon>Xenopodinae</taxon>
        <taxon>Xenopus</taxon>
        <taxon>Xenopus</taxon>
    </lineage>
</organism>
<evidence type="ECO:0000313" key="2">
    <source>
        <dbReference type="EMBL" id="OCT93299.1"/>
    </source>
</evidence>
<feature type="region of interest" description="Disordered" evidence="1">
    <location>
        <begin position="22"/>
        <end position="42"/>
    </location>
</feature>
<proteinExistence type="predicted"/>
<dbReference type="AlphaFoldDB" id="A0A974DJV8"/>
<dbReference type="EMBL" id="CM004469">
    <property type="protein sequence ID" value="OCT93299.1"/>
    <property type="molecule type" value="Genomic_DNA"/>
</dbReference>